<accession>A0A9P0L349</accession>
<name>A0A9P0L349_ACAOB</name>
<dbReference type="EMBL" id="CAKOFQ010007045">
    <property type="protein sequence ID" value="CAH1988484.1"/>
    <property type="molecule type" value="Genomic_DNA"/>
</dbReference>
<evidence type="ECO:0000313" key="2">
    <source>
        <dbReference type="Proteomes" id="UP001152888"/>
    </source>
</evidence>
<sequence>MFLTLKLMFVLALRFRYRQRILHLFSRCRWRLICG</sequence>
<dbReference type="AlphaFoldDB" id="A0A9P0L349"/>
<comment type="caution">
    <text evidence="1">The sequence shown here is derived from an EMBL/GenBank/DDBJ whole genome shotgun (WGS) entry which is preliminary data.</text>
</comment>
<keyword evidence="2" id="KW-1185">Reference proteome</keyword>
<protein>
    <submittedName>
        <fullName evidence="1">Uncharacterized protein</fullName>
    </submittedName>
</protein>
<gene>
    <name evidence="1" type="ORF">ACAOBT_LOCUS18511</name>
</gene>
<organism evidence="1 2">
    <name type="scientific">Acanthoscelides obtectus</name>
    <name type="common">Bean weevil</name>
    <name type="synonym">Bruchus obtectus</name>
    <dbReference type="NCBI Taxonomy" id="200917"/>
    <lineage>
        <taxon>Eukaryota</taxon>
        <taxon>Metazoa</taxon>
        <taxon>Ecdysozoa</taxon>
        <taxon>Arthropoda</taxon>
        <taxon>Hexapoda</taxon>
        <taxon>Insecta</taxon>
        <taxon>Pterygota</taxon>
        <taxon>Neoptera</taxon>
        <taxon>Endopterygota</taxon>
        <taxon>Coleoptera</taxon>
        <taxon>Polyphaga</taxon>
        <taxon>Cucujiformia</taxon>
        <taxon>Chrysomeloidea</taxon>
        <taxon>Chrysomelidae</taxon>
        <taxon>Bruchinae</taxon>
        <taxon>Bruchini</taxon>
        <taxon>Acanthoscelides</taxon>
    </lineage>
</organism>
<evidence type="ECO:0000313" key="1">
    <source>
        <dbReference type="EMBL" id="CAH1988484.1"/>
    </source>
</evidence>
<reference evidence="1" key="1">
    <citation type="submission" date="2022-03" db="EMBL/GenBank/DDBJ databases">
        <authorList>
            <person name="Sayadi A."/>
        </authorList>
    </citation>
    <scope>NUCLEOTIDE SEQUENCE</scope>
</reference>
<dbReference type="Proteomes" id="UP001152888">
    <property type="component" value="Unassembled WGS sequence"/>
</dbReference>
<proteinExistence type="predicted"/>